<dbReference type="PROSITE" id="PS51071">
    <property type="entry name" value="HTH_RPIR"/>
    <property type="match status" value="1"/>
</dbReference>
<dbReference type="SUPFAM" id="SSF46689">
    <property type="entry name" value="Homeodomain-like"/>
    <property type="match status" value="1"/>
</dbReference>
<dbReference type="AlphaFoldDB" id="A0A1T4S8C7"/>
<dbReference type="PANTHER" id="PTHR30514">
    <property type="entry name" value="GLUCOKINASE"/>
    <property type="match status" value="1"/>
</dbReference>
<keyword evidence="2" id="KW-0238">DNA-binding</keyword>
<sequence>MPAVVMVAFLFIRAHPGAMKKRSPLPPRTPAHRADGRLAGKMGRMYGVEAQPLQDHAVDVHSQPPLIARIRSHAPTMTRALERVASFVLADPHAVLYKSITELADEAESSEASVIRFCRELGYHGFQNFKLALAHELATLQQPAPSGTPGDIVQELVETAQTALQETERLLDRKTIEAVSALLMSARHVEIFGVAASAITAQYLEYKLSRLGIHAHSPRDAHLATMTSVSASADDLYILISSSGSTIDTLRVAESAHGRGARLVAITNRTKSPLAAICDFKLLASSPETPLTGGAFPSKISQLLIVDALANTITKLDPGRLKTIKETAESVSDRNI</sequence>
<dbReference type="Proteomes" id="UP000190135">
    <property type="component" value="Unassembled WGS sequence"/>
</dbReference>
<accession>A0A1T4S8C7</accession>
<dbReference type="PANTHER" id="PTHR30514:SF1">
    <property type="entry name" value="HTH-TYPE TRANSCRIPTIONAL REGULATOR HEXR-RELATED"/>
    <property type="match status" value="1"/>
</dbReference>
<evidence type="ECO:0000259" key="5">
    <source>
        <dbReference type="PROSITE" id="PS51464"/>
    </source>
</evidence>
<dbReference type="InterPro" id="IPR036388">
    <property type="entry name" value="WH-like_DNA-bd_sf"/>
</dbReference>
<dbReference type="InterPro" id="IPR047640">
    <property type="entry name" value="RpiR-like"/>
</dbReference>
<dbReference type="InterPro" id="IPR046348">
    <property type="entry name" value="SIS_dom_sf"/>
</dbReference>
<dbReference type="GO" id="GO:0003700">
    <property type="term" value="F:DNA-binding transcription factor activity"/>
    <property type="evidence" value="ECO:0007669"/>
    <property type="project" value="InterPro"/>
</dbReference>
<keyword evidence="3" id="KW-0804">Transcription</keyword>
<evidence type="ECO:0000259" key="4">
    <source>
        <dbReference type="PROSITE" id="PS51071"/>
    </source>
</evidence>
<dbReference type="EMBL" id="FUXL01000009">
    <property type="protein sequence ID" value="SKA24346.1"/>
    <property type="molecule type" value="Genomic_DNA"/>
</dbReference>
<gene>
    <name evidence="6" type="ORF">SAMN05428963_10984</name>
</gene>
<dbReference type="InterPro" id="IPR035472">
    <property type="entry name" value="RpiR-like_SIS"/>
</dbReference>
<feature type="domain" description="SIS" evidence="5">
    <location>
        <begin position="179"/>
        <end position="319"/>
    </location>
</feature>
<evidence type="ECO:0000256" key="1">
    <source>
        <dbReference type="ARBA" id="ARBA00023015"/>
    </source>
</evidence>
<protein>
    <submittedName>
        <fullName evidence="6">Transcriptional regulator, RpiR family</fullName>
    </submittedName>
</protein>
<evidence type="ECO:0000313" key="7">
    <source>
        <dbReference type="Proteomes" id="UP000190135"/>
    </source>
</evidence>
<evidence type="ECO:0000256" key="3">
    <source>
        <dbReference type="ARBA" id="ARBA00023163"/>
    </source>
</evidence>
<dbReference type="InterPro" id="IPR009057">
    <property type="entry name" value="Homeodomain-like_sf"/>
</dbReference>
<evidence type="ECO:0000313" key="6">
    <source>
        <dbReference type="EMBL" id="SKA24346.1"/>
    </source>
</evidence>
<keyword evidence="7" id="KW-1185">Reference proteome</keyword>
<feature type="domain" description="HTH rpiR-type" evidence="4">
    <location>
        <begin position="64"/>
        <end position="140"/>
    </location>
</feature>
<dbReference type="Gene3D" id="1.10.10.10">
    <property type="entry name" value="Winged helix-like DNA-binding domain superfamily/Winged helix DNA-binding domain"/>
    <property type="match status" value="1"/>
</dbReference>
<name>A0A1T4S8C7_9HYPH</name>
<dbReference type="SUPFAM" id="SSF53697">
    <property type="entry name" value="SIS domain"/>
    <property type="match status" value="1"/>
</dbReference>
<dbReference type="InterPro" id="IPR001347">
    <property type="entry name" value="SIS_dom"/>
</dbReference>
<dbReference type="Gene3D" id="3.40.50.10490">
    <property type="entry name" value="Glucose-6-phosphate isomerase like protein, domain 1"/>
    <property type="match status" value="1"/>
</dbReference>
<dbReference type="Pfam" id="PF01380">
    <property type="entry name" value="SIS"/>
    <property type="match status" value="1"/>
</dbReference>
<evidence type="ECO:0000256" key="2">
    <source>
        <dbReference type="ARBA" id="ARBA00023125"/>
    </source>
</evidence>
<keyword evidence="1" id="KW-0805">Transcription regulation</keyword>
<dbReference type="GO" id="GO:0003677">
    <property type="term" value="F:DNA binding"/>
    <property type="evidence" value="ECO:0007669"/>
    <property type="project" value="UniProtKB-KW"/>
</dbReference>
<dbReference type="Pfam" id="PF01418">
    <property type="entry name" value="HTH_6"/>
    <property type="match status" value="1"/>
</dbReference>
<dbReference type="RefSeq" id="WP_245319226.1">
    <property type="nucleotide sequence ID" value="NZ_FUXL01000009.1"/>
</dbReference>
<dbReference type="PROSITE" id="PS51464">
    <property type="entry name" value="SIS"/>
    <property type="match status" value="1"/>
</dbReference>
<reference evidence="6 7" key="1">
    <citation type="submission" date="2017-02" db="EMBL/GenBank/DDBJ databases">
        <authorList>
            <person name="Peterson S.W."/>
        </authorList>
    </citation>
    <scope>NUCLEOTIDE SEQUENCE [LARGE SCALE GENOMIC DNA]</scope>
    <source>
        <strain evidence="6 7">USBA 369</strain>
    </source>
</reference>
<dbReference type="STRING" id="1365950.SAMN05428963_10984"/>
<proteinExistence type="predicted"/>
<organism evidence="6 7">
    <name type="scientific">Consotaella salsifontis</name>
    <dbReference type="NCBI Taxonomy" id="1365950"/>
    <lineage>
        <taxon>Bacteria</taxon>
        <taxon>Pseudomonadati</taxon>
        <taxon>Pseudomonadota</taxon>
        <taxon>Alphaproteobacteria</taxon>
        <taxon>Hyphomicrobiales</taxon>
        <taxon>Aurantimonadaceae</taxon>
        <taxon>Consotaella</taxon>
    </lineage>
</organism>
<dbReference type="GO" id="GO:0097367">
    <property type="term" value="F:carbohydrate derivative binding"/>
    <property type="evidence" value="ECO:0007669"/>
    <property type="project" value="InterPro"/>
</dbReference>
<dbReference type="CDD" id="cd05013">
    <property type="entry name" value="SIS_RpiR"/>
    <property type="match status" value="1"/>
</dbReference>
<dbReference type="GO" id="GO:1901135">
    <property type="term" value="P:carbohydrate derivative metabolic process"/>
    <property type="evidence" value="ECO:0007669"/>
    <property type="project" value="InterPro"/>
</dbReference>
<dbReference type="InterPro" id="IPR000281">
    <property type="entry name" value="HTH_RpiR"/>
</dbReference>